<name>A0A843TJK5_COLES</name>
<protein>
    <submittedName>
        <fullName evidence="1">Uncharacterized protein</fullName>
    </submittedName>
</protein>
<reference evidence="1" key="1">
    <citation type="submission" date="2017-07" db="EMBL/GenBank/DDBJ databases">
        <title>Taro Niue Genome Assembly and Annotation.</title>
        <authorList>
            <person name="Atibalentja N."/>
            <person name="Keating K."/>
            <person name="Fields C.J."/>
        </authorList>
    </citation>
    <scope>NUCLEOTIDE SEQUENCE</scope>
    <source>
        <strain evidence="1">Niue_2</strain>
        <tissue evidence="1">Leaf</tissue>
    </source>
</reference>
<dbReference type="Proteomes" id="UP000652761">
    <property type="component" value="Unassembled WGS sequence"/>
</dbReference>
<organism evidence="1 2">
    <name type="scientific">Colocasia esculenta</name>
    <name type="common">Wild taro</name>
    <name type="synonym">Arum esculentum</name>
    <dbReference type="NCBI Taxonomy" id="4460"/>
    <lineage>
        <taxon>Eukaryota</taxon>
        <taxon>Viridiplantae</taxon>
        <taxon>Streptophyta</taxon>
        <taxon>Embryophyta</taxon>
        <taxon>Tracheophyta</taxon>
        <taxon>Spermatophyta</taxon>
        <taxon>Magnoliopsida</taxon>
        <taxon>Liliopsida</taxon>
        <taxon>Araceae</taxon>
        <taxon>Aroideae</taxon>
        <taxon>Colocasieae</taxon>
        <taxon>Colocasia</taxon>
    </lineage>
</organism>
<evidence type="ECO:0000313" key="2">
    <source>
        <dbReference type="Proteomes" id="UP000652761"/>
    </source>
</evidence>
<comment type="caution">
    <text evidence="1">The sequence shown here is derived from an EMBL/GenBank/DDBJ whole genome shotgun (WGS) entry which is preliminary data.</text>
</comment>
<sequence length="62" mass="6940">MPKSISISTTKLEAKVNPHLISISKLKSKYHKGIQFTIYLRVKISKNPAEVKTRKGTSDKNG</sequence>
<keyword evidence="2" id="KW-1185">Reference proteome</keyword>
<dbReference type="AlphaFoldDB" id="A0A843TJK5"/>
<gene>
    <name evidence="1" type="ORF">Taro_003365</name>
</gene>
<evidence type="ECO:0000313" key="1">
    <source>
        <dbReference type="EMBL" id="MQL71051.1"/>
    </source>
</evidence>
<proteinExistence type="predicted"/>
<dbReference type="EMBL" id="NMUH01000087">
    <property type="protein sequence ID" value="MQL71051.1"/>
    <property type="molecule type" value="Genomic_DNA"/>
</dbReference>
<accession>A0A843TJK5</accession>